<dbReference type="Gene3D" id="6.10.250.690">
    <property type="match status" value="1"/>
</dbReference>
<keyword evidence="4 7" id="KW-0238">DNA-binding</keyword>
<feature type="modified residue" description="4-aspartylphosphate" evidence="6">
    <location>
        <position position="56"/>
    </location>
</feature>
<dbReference type="Proteomes" id="UP000634455">
    <property type="component" value="Unassembled WGS sequence"/>
</dbReference>
<dbReference type="Gene3D" id="3.40.50.2300">
    <property type="match status" value="1"/>
</dbReference>
<dbReference type="SUPFAM" id="SSF52172">
    <property type="entry name" value="CheY-like"/>
    <property type="match status" value="1"/>
</dbReference>
<dbReference type="PANTHER" id="PTHR48111">
    <property type="entry name" value="REGULATOR OF RPOS"/>
    <property type="match status" value="1"/>
</dbReference>
<feature type="DNA-binding region" description="OmpR/PhoB-type" evidence="7">
    <location>
        <begin position="132"/>
        <end position="232"/>
    </location>
</feature>
<dbReference type="CDD" id="cd00383">
    <property type="entry name" value="trans_reg_C"/>
    <property type="match status" value="1"/>
</dbReference>
<dbReference type="InterPro" id="IPR011006">
    <property type="entry name" value="CheY-like_superfamily"/>
</dbReference>
<evidence type="ECO:0000256" key="1">
    <source>
        <dbReference type="ARBA" id="ARBA00022553"/>
    </source>
</evidence>
<comment type="caution">
    <text evidence="10">The sequence shown here is derived from an EMBL/GenBank/DDBJ whole genome shotgun (WGS) entry which is preliminary data.</text>
</comment>
<dbReference type="SMART" id="SM00448">
    <property type="entry name" value="REC"/>
    <property type="match status" value="1"/>
</dbReference>
<gene>
    <name evidence="10" type="ORF">GCM10008927_15450</name>
</gene>
<proteinExistence type="predicted"/>
<dbReference type="InterPro" id="IPR039420">
    <property type="entry name" value="WalR-like"/>
</dbReference>
<evidence type="ECO:0000256" key="6">
    <source>
        <dbReference type="PROSITE-ProRule" id="PRU00169"/>
    </source>
</evidence>
<sequence>MNPQKSLITILDDSPEIREMLSTALQDAGYDTKSFGRSGDFERAIRTLSPDVCLVDLGLPDKDGLALVNRLALESGAAVIIISGRNLVQDKIIGLELGADDYITKPFETAEVVARVRALLRRNTQKTVETTSKVVRFSGWIADFEQYRLTDENGETQDLSHAESKVLRIFLDAPNRLITRDQIFTALDQTAGENFDRAIDVRVSRLRTKLRDDPQNPQIIKTIYGAGYIFIGNVEG</sequence>
<evidence type="ECO:0000313" key="10">
    <source>
        <dbReference type="EMBL" id="GHA51069.1"/>
    </source>
</evidence>
<feature type="domain" description="Response regulatory" evidence="8">
    <location>
        <begin position="7"/>
        <end position="120"/>
    </location>
</feature>
<dbReference type="SUPFAM" id="SSF46894">
    <property type="entry name" value="C-terminal effector domain of the bipartite response regulators"/>
    <property type="match status" value="1"/>
</dbReference>
<dbReference type="EMBL" id="BMZF01000003">
    <property type="protein sequence ID" value="GHA51069.1"/>
    <property type="molecule type" value="Genomic_DNA"/>
</dbReference>
<accession>A0ABQ3D0Q9</accession>
<keyword evidence="3" id="KW-0805">Transcription regulation</keyword>
<keyword evidence="1 6" id="KW-0597">Phosphoprotein</keyword>
<dbReference type="SMART" id="SM00862">
    <property type="entry name" value="Trans_reg_C"/>
    <property type="match status" value="1"/>
</dbReference>
<dbReference type="InterPro" id="IPR001867">
    <property type="entry name" value="OmpR/PhoB-type_DNA-bd"/>
</dbReference>
<keyword evidence="5" id="KW-0804">Transcription</keyword>
<dbReference type="Gene3D" id="1.10.10.10">
    <property type="entry name" value="Winged helix-like DNA-binding domain superfamily/Winged helix DNA-binding domain"/>
    <property type="match status" value="1"/>
</dbReference>
<evidence type="ECO:0000256" key="2">
    <source>
        <dbReference type="ARBA" id="ARBA00023012"/>
    </source>
</evidence>
<dbReference type="InterPro" id="IPR016032">
    <property type="entry name" value="Sig_transdc_resp-reg_C-effctor"/>
</dbReference>
<dbReference type="GO" id="GO:0003677">
    <property type="term" value="F:DNA binding"/>
    <property type="evidence" value="ECO:0007669"/>
    <property type="project" value="UniProtKB-KW"/>
</dbReference>
<dbReference type="InterPro" id="IPR036388">
    <property type="entry name" value="WH-like_DNA-bd_sf"/>
</dbReference>
<keyword evidence="2" id="KW-0902">Two-component regulatory system</keyword>
<dbReference type="PROSITE" id="PS50110">
    <property type="entry name" value="RESPONSE_REGULATORY"/>
    <property type="match status" value="1"/>
</dbReference>
<feature type="domain" description="OmpR/PhoB-type" evidence="9">
    <location>
        <begin position="132"/>
        <end position="232"/>
    </location>
</feature>
<evidence type="ECO:0000256" key="5">
    <source>
        <dbReference type="ARBA" id="ARBA00023163"/>
    </source>
</evidence>
<evidence type="ECO:0000259" key="8">
    <source>
        <dbReference type="PROSITE" id="PS50110"/>
    </source>
</evidence>
<protein>
    <submittedName>
        <fullName evidence="10">DNA-binding response regulator</fullName>
    </submittedName>
</protein>
<reference evidence="11" key="1">
    <citation type="journal article" date="2019" name="Int. J. Syst. Evol. Microbiol.">
        <title>The Global Catalogue of Microorganisms (GCM) 10K type strain sequencing project: providing services to taxonomists for standard genome sequencing and annotation.</title>
        <authorList>
            <consortium name="The Broad Institute Genomics Platform"/>
            <consortium name="The Broad Institute Genome Sequencing Center for Infectious Disease"/>
            <person name="Wu L."/>
            <person name="Ma J."/>
        </authorList>
    </citation>
    <scope>NUCLEOTIDE SEQUENCE [LARGE SCALE GENOMIC DNA]</scope>
    <source>
        <strain evidence="11">KCTC 32465</strain>
    </source>
</reference>
<evidence type="ECO:0000256" key="3">
    <source>
        <dbReference type="ARBA" id="ARBA00023015"/>
    </source>
</evidence>
<dbReference type="InterPro" id="IPR001789">
    <property type="entry name" value="Sig_transdc_resp-reg_receiver"/>
</dbReference>
<keyword evidence="11" id="KW-1185">Reference proteome</keyword>
<organism evidence="10 11">
    <name type="scientific">Paramylibacter ulvae</name>
    <dbReference type="NCBI Taxonomy" id="1651968"/>
    <lineage>
        <taxon>Bacteria</taxon>
        <taxon>Pseudomonadati</taxon>
        <taxon>Pseudomonadota</taxon>
        <taxon>Alphaproteobacteria</taxon>
        <taxon>Rhodobacterales</taxon>
        <taxon>Paracoccaceae</taxon>
        <taxon>Paramylibacter</taxon>
    </lineage>
</organism>
<evidence type="ECO:0000313" key="11">
    <source>
        <dbReference type="Proteomes" id="UP000634455"/>
    </source>
</evidence>
<dbReference type="RefSeq" id="WP_189640008.1">
    <property type="nucleotide sequence ID" value="NZ_BMZF01000003.1"/>
</dbReference>
<name>A0ABQ3D0Q9_9RHOB</name>
<evidence type="ECO:0000259" key="9">
    <source>
        <dbReference type="PROSITE" id="PS51755"/>
    </source>
</evidence>
<dbReference type="Pfam" id="PF00486">
    <property type="entry name" value="Trans_reg_C"/>
    <property type="match status" value="1"/>
</dbReference>
<dbReference type="PROSITE" id="PS51755">
    <property type="entry name" value="OMPR_PHOB"/>
    <property type="match status" value="1"/>
</dbReference>
<evidence type="ECO:0000256" key="4">
    <source>
        <dbReference type="ARBA" id="ARBA00023125"/>
    </source>
</evidence>
<dbReference type="PANTHER" id="PTHR48111:SF4">
    <property type="entry name" value="DNA-BINDING DUAL TRANSCRIPTIONAL REGULATOR OMPR"/>
    <property type="match status" value="1"/>
</dbReference>
<evidence type="ECO:0000256" key="7">
    <source>
        <dbReference type="PROSITE-ProRule" id="PRU01091"/>
    </source>
</evidence>
<dbReference type="Pfam" id="PF00072">
    <property type="entry name" value="Response_reg"/>
    <property type="match status" value="1"/>
</dbReference>